<gene>
    <name evidence="1" type="primary">223</name>
    <name evidence="1" type="ORF">PBI_JAY2JAY_223</name>
</gene>
<dbReference type="SUPFAM" id="SSF55874">
    <property type="entry name" value="ATPase domain of HSP90 chaperone/DNA topoisomerase II/histidine kinase"/>
    <property type="match status" value="1"/>
</dbReference>
<evidence type="ECO:0000313" key="1">
    <source>
        <dbReference type="EMBL" id="AIW02677.1"/>
    </source>
</evidence>
<dbReference type="InterPro" id="IPR036890">
    <property type="entry name" value="HATPase_C_sf"/>
</dbReference>
<dbReference type="KEGG" id="vg:26796952"/>
<dbReference type="EMBL" id="KM652554">
    <property type="protein sequence ID" value="AIW02677.1"/>
    <property type="molecule type" value="Genomic_DNA"/>
</dbReference>
<accession>A0A0A0RQP8</accession>
<reference evidence="1 2" key="1">
    <citation type="submission" date="2014-09" db="EMBL/GenBank/DDBJ databases">
        <authorList>
            <person name="Gicewicz E.A."/>
            <person name="Hiryak K.M."/>
            <person name="Horoschock A.N."/>
            <person name="Kneeream E.R."/>
            <person name="Luchetta J."/>
            <person name="Mikolon A.R."/>
            <person name="Smith S.N."/>
            <person name="Svintozelskiy S."/>
            <person name="Yucha M.L."/>
            <person name="Manna D.P."/>
            <person name="Pidcock K.A."/>
            <person name="Laing C.E."/>
            <person name="Schaff J.E."/>
            <person name="Dashiell C.L."/>
            <person name="Macialek J.A."/>
            <person name="Anders K.R."/>
            <person name="Braun M.A."/>
            <person name="Delesalle V.A."/>
            <person name="Hughes L.E."/>
            <person name="Ware V.C."/>
            <person name="Bradley K.W."/>
            <person name="Barker L.P."/>
            <person name="Asai D.J."/>
            <person name="Bowman C.A."/>
            <person name="Russell D.A."/>
            <person name="Pope W.H."/>
            <person name="Jacobs-Sera D."/>
            <person name="Hendrix R.W."/>
            <person name="Hatfull G.F."/>
        </authorList>
    </citation>
    <scope>NUCLEOTIDE SEQUENCE [LARGE SCALE GENOMIC DNA]</scope>
</reference>
<dbReference type="GeneID" id="26796952"/>
<keyword evidence="2" id="KW-1185">Reference proteome</keyword>
<dbReference type="OrthoDB" id="288at10239"/>
<evidence type="ECO:0000313" key="2">
    <source>
        <dbReference type="Proteomes" id="UP000030200"/>
    </source>
</evidence>
<dbReference type="Gene3D" id="3.30.565.10">
    <property type="entry name" value="Histidine kinase-like ATPase, C-terminal domain"/>
    <property type="match status" value="1"/>
</dbReference>
<organism evidence="1 2">
    <name type="scientific">Streptomyces phage Jay2Jay</name>
    <dbReference type="NCBI Taxonomy" id="1556290"/>
    <lineage>
        <taxon>Viruses</taxon>
        <taxon>Duplodnaviria</taxon>
        <taxon>Heunggongvirae</taxon>
        <taxon>Uroviricota</taxon>
        <taxon>Caudoviricetes</taxon>
        <taxon>Stanwilliamsviridae</taxon>
        <taxon>Boydwoodruffvirinae</taxon>
        <taxon>Samistivirus</taxon>
        <taxon>Samistivirus jay2jay</taxon>
    </lineage>
</organism>
<name>A0A0A0RQP8_9CAUD</name>
<proteinExistence type="predicted"/>
<dbReference type="Proteomes" id="UP000030200">
    <property type="component" value="Segment"/>
</dbReference>
<dbReference type="RefSeq" id="YP_009225904.1">
    <property type="nucleotide sequence ID" value="NC_029098.1"/>
</dbReference>
<sequence>MEPTAIYAERKGNLAGETVAMSVDAASMAHVMSILTDLYSDPVLAVIREYSTNAFDSHVEAGVQRPIEVSIPNAMSPFFKVRDYGVGLSVEDIRNVYSKYGASTKRSTNEQVGMLGLGCKSALTYTQQFTVRSVKDGQMAHVAISRTEDGSGVMQVVHTQEVDEPNGVEISVPVHRQNDFEWKAKEFFKFWEPGTVLIDGVEPDRFDGLKLSDNITLVEGSNTDYVVMGNVGYRVSNENTLYRPQNGYYHGRNFGIIAKVAIGSVNFTPSREDLHYTEHTLKTLENLRDEIKNAFVTTIQAAVDAKPDHPSARAEWEKWRQLSGLNQNVITYKGEQIPTEIAQAHMRYRQDYGRNSVNFHHSIRFNEVNRYVLISGYENGEISTSHRAKMRLWAEQNGVASRSFIVTKSVIEQKWFTADKAVTWEEVFATKKPRVPRTESVETFSVMTSGQRYAQMHRIADLDKTKTIIVWSNGDDRYEDMIGQIVRLHGNAYAVRLPKNRWDKFLRENANAVKVDDVVSAMVKKAFDKLSDDEKLSMSIDYYDRGTLMRLDAKRIDDPELARYTKVVQSIRKSDAIDNFNEISSVCSRLHIDRPTVDKVESPKVKYPLLAAVDSAFGLAAEHFYLYANTVYSKENN</sequence>
<protein>
    <submittedName>
        <fullName evidence="1">Uncharacterized protein</fullName>
    </submittedName>
</protein>